<dbReference type="EMBL" id="JAQJCQ010000006">
    <property type="protein sequence ID" value="MEL4891684.1"/>
    <property type="molecule type" value="Genomic_DNA"/>
</dbReference>
<dbReference type="InterPro" id="IPR037143">
    <property type="entry name" value="4-PPantetheinyl_Trfase_dom_sf"/>
</dbReference>
<feature type="domain" description="4'-phosphopantetheinyl transferase N-terminal" evidence="4">
    <location>
        <begin position="47"/>
        <end position="132"/>
    </location>
</feature>
<evidence type="ECO:0000313" key="6">
    <source>
        <dbReference type="Proteomes" id="UP001486626"/>
    </source>
</evidence>
<dbReference type="InterPro" id="IPR050559">
    <property type="entry name" value="P-Pant_transferase_sf"/>
</dbReference>
<proteinExistence type="inferred from homology"/>
<dbReference type="RefSeq" id="WP_342073301.1">
    <property type="nucleotide sequence ID" value="NZ_JAQJCQ010000006.1"/>
</dbReference>
<dbReference type="PANTHER" id="PTHR12215">
    <property type="entry name" value="PHOSPHOPANTETHEINE TRANSFERASE"/>
    <property type="match status" value="1"/>
</dbReference>
<gene>
    <name evidence="5" type="ORF">PIQ37_09630</name>
</gene>
<dbReference type="InterPro" id="IPR055066">
    <property type="entry name" value="AASDHPPT_N"/>
</dbReference>
<dbReference type="PANTHER" id="PTHR12215:SF10">
    <property type="entry name" value="L-AMINOADIPATE-SEMIALDEHYDE DEHYDROGENASE-PHOSPHOPANTETHEINYL TRANSFERASE"/>
    <property type="match status" value="1"/>
</dbReference>
<comment type="similarity">
    <text evidence="1">Belongs to the P-Pant transferase superfamily. Gsp/Sfp/HetI/AcpT family.</text>
</comment>
<protein>
    <submittedName>
        <fullName evidence="5">4'-phosphopantetheinyl transferase superfamily protein</fullName>
    </submittedName>
</protein>
<comment type="caution">
    <text evidence="5">The sequence shown here is derived from an EMBL/GenBank/DDBJ whole genome shotgun (WGS) entry which is preliminary data.</text>
</comment>
<dbReference type="GO" id="GO:0016740">
    <property type="term" value="F:transferase activity"/>
    <property type="evidence" value="ECO:0007669"/>
    <property type="project" value="UniProtKB-KW"/>
</dbReference>
<evidence type="ECO:0000256" key="1">
    <source>
        <dbReference type="ARBA" id="ARBA00010990"/>
    </source>
</evidence>
<reference evidence="5 6" key="1">
    <citation type="journal article" date="2024" name="FEMS Microbiol. Lett.">
        <title>Xanthomonas protegens sp. nov., a novel rice seed-associated bacterium, provides in vivo protection against X. oryzae pv. oryzae, the bacterial leaf blight pathogen.</title>
        <authorList>
            <person name="Rana R."/>
            <person name="Sharma A."/>
            <person name="Madhavan V.N."/>
            <person name="Korpole S."/>
            <person name="Sonti R.V."/>
            <person name="Patel H.K."/>
            <person name="Patil P.B."/>
        </authorList>
    </citation>
    <scope>NUCLEOTIDE SEQUENCE [LARGE SCALE GENOMIC DNA]</scope>
    <source>
        <strain evidence="5 6">PPL118</strain>
    </source>
</reference>
<dbReference type="Pfam" id="PF22624">
    <property type="entry name" value="AASDHPPT_N"/>
    <property type="match status" value="1"/>
</dbReference>
<name>A0ABU9LBY1_9XANT</name>
<dbReference type="InterPro" id="IPR008278">
    <property type="entry name" value="4-PPantetheinyl_Trfase_dom"/>
</dbReference>
<evidence type="ECO:0000259" key="3">
    <source>
        <dbReference type="Pfam" id="PF01648"/>
    </source>
</evidence>
<evidence type="ECO:0000313" key="5">
    <source>
        <dbReference type="EMBL" id="MEL4891684.1"/>
    </source>
</evidence>
<dbReference type="Gene3D" id="3.90.470.20">
    <property type="entry name" value="4'-phosphopantetheinyl transferase domain"/>
    <property type="match status" value="2"/>
</dbReference>
<accession>A0ABU9LBY1</accession>
<sequence length="279" mass="32278">MIDVRDAVSQQDTEKRDCMCVPSVKLGEHDIDIWLAFYDGIDEGSLAEILPLLDADERKRQVRFLLEDDRKRYLVTRGMVRTVLSEYAEVAPEEWRFQKGRFGRPGISDGHGVDACALSFNISHTRGLIVIAITLKRAVGVDVEHVALRRISLEAARSSFTPEEMTELMRLPVHLRQERFFEYWTLKEAYAKARSLGMAIPLERFGFDVATERSVRLVADPGLDHDPHRWRFWQCRPAQHHLLALCADVDRAVIPRILTREWRPFSLSEEVDLEFFRTS</sequence>
<dbReference type="Proteomes" id="UP001486626">
    <property type="component" value="Unassembled WGS sequence"/>
</dbReference>
<evidence type="ECO:0000256" key="2">
    <source>
        <dbReference type="ARBA" id="ARBA00022679"/>
    </source>
</evidence>
<evidence type="ECO:0000259" key="4">
    <source>
        <dbReference type="Pfam" id="PF22624"/>
    </source>
</evidence>
<feature type="domain" description="4'-phosphopantetheinyl transferase" evidence="3">
    <location>
        <begin position="138"/>
        <end position="245"/>
    </location>
</feature>
<keyword evidence="6" id="KW-1185">Reference proteome</keyword>
<dbReference type="Pfam" id="PF01648">
    <property type="entry name" value="ACPS"/>
    <property type="match status" value="1"/>
</dbReference>
<dbReference type="SUPFAM" id="SSF56214">
    <property type="entry name" value="4'-phosphopantetheinyl transferase"/>
    <property type="match status" value="2"/>
</dbReference>
<keyword evidence="2 5" id="KW-0808">Transferase</keyword>
<organism evidence="5 6">
    <name type="scientific">Xanthomonas protegens</name>
    <dbReference type="NCBI Taxonomy" id="3380705"/>
    <lineage>
        <taxon>Bacteria</taxon>
        <taxon>Pseudomonadati</taxon>
        <taxon>Pseudomonadota</taxon>
        <taxon>Gammaproteobacteria</taxon>
        <taxon>Lysobacterales</taxon>
        <taxon>Lysobacteraceae</taxon>
        <taxon>Xanthomonas</taxon>
    </lineage>
</organism>